<evidence type="ECO:0000313" key="1">
    <source>
        <dbReference type="EMBL" id="QRC93674.1"/>
    </source>
</evidence>
<accession>A0A7U2HX67</accession>
<dbReference type="Proteomes" id="UP000663193">
    <property type="component" value="Chromosome 3"/>
</dbReference>
<dbReference type="VEuPathDB" id="FungiDB:JI435_404260"/>
<dbReference type="AlphaFoldDB" id="A0A7U2HX67"/>
<dbReference type="EMBL" id="CP069025">
    <property type="protein sequence ID" value="QRC93674.1"/>
    <property type="molecule type" value="Genomic_DNA"/>
</dbReference>
<organism evidence="1 2">
    <name type="scientific">Phaeosphaeria nodorum (strain SN15 / ATCC MYA-4574 / FGSC 10173)</name>
    <name type="common">Glume blotch fungus</name>
    <name type="synonym">Parastagonospora nodorum</name>
    <dbReference type="NCBI Taxonomy" id="321614"/>
    <lineage>
        <taxon>Eukaryota</taxon>
        <taxon>Fungi</taxon>
        <taxon>Dikarya</taxon>
        <taxon>Ascomycota</taxon>
        <taxon>Pezizomycotina</taxon>
        <taxon>Dothideomycetes</taxon>
        <taxon>Pleosporomycetidae</taxon>
        <taxon>Pleosporales</taxon>
        <taxon>Pleosporineae</taxon>
        <taxon>Phaeosphaeriaceae</taxon>
        <taxon>Parastagonospora</taxon>
    </lineage>
</organism>
<name>A0A7U2HX67_PHANO</name>
<keyword evidence="2" id="KW-1185">Reference proteome</keyword>
<proteinExistence type="predicted"/>
<reference evidence="2" key="1">
    <citation type="journal article" date="2021" name="BMC Genomics">
        <title>Chromosome-level genome assembly and manually-curated proteome of model necrotroph Parastagonospora nodorum Sn15 reveals a genome-wide trove of candidate effector homologs, and redundancy of virulence-related functions within an accessory chromosome.</title>
        <authorList>
            <person name="Bertazzoni S."/>
            <person name="Jones D.A.B."/>
            <person name="Phan H.T."/>
            <person name="Tan K.-C."/>
            <person name="Hane J.K."/>
        </authorList>
    </citation>
    <scope>NUCLEOTIDE SEQUENCE [LARGE SCALE GENOMIC DNA]</scope>
    <source>
        <strain evidence="2">SN15 / ATCC MYA-4574 / FGSC 10173)</strain>
    </source>
</reference>
<evidence type="ECO:0000313" key="2">
    <source>
        <dbReference type="Proteomes" id="UP000663193"/>
    </source>
</evidence>
<protein>
    <submittedName>
        <fullName evidence="1">Uncharacterized protein</fullName>
    </submittedName>
</protein>
<sequence length="74" mass="8279">MKSKRNKPVQTTGACNLYIQTRKDTRGPRARCSIVCSGSSDPTASMLLVAQELQIEYWRRRVDDSSCMEAVQVG</sequence>
<gene>
    <name evidence="1" type="ORF">JI435_404260</name>
</gene>